<keyword evidence="8" id="KW-1185">Reference proteome</keyword>
<evidence type="ECO:0000256" key="5">
    <source>
        <dbReference type="ARBA" id="ARBA00023004"/>
    </source>
</evidence>
<dbReference type="Gene3D" id="1.10.630.10">
    <property type="entry name" value="Cytochrome P450"/>
    <property type="match status" value="1"/>
</dbReference>
<evidence type="ECO:0000313" key="8">
    <source>
        <dbReference type="Proteomes" id="UP001161247"/>
    </source>
</evidence>
<dbReference type="PANTHER" id="PTHR47955">
    <property type="entry name" value="CYTOCHROME P450 FAMILY 71 PROTEIN"/>
    <property type="match status" value="1"/>
</dbReference>
<dbReference type="Proteomes" id="UP001161247">
    <property type="component" value="Chromosome 3"/>
</dbReference>
<comment type="cofactor">
    <cofactor evidence="1">
        <name>heme</name>
        <dbReference type="ChEBI" id="CHEBI:30413"/>
    </cofactor>
</comment>
<reference evidence="7" key="1">
    <citation type="submission" date="2023-03" db="EMBL/GenBank/DDBJ databases">
        <authorList>
            <person name="Julca I."/>
        </authorList>
    </citation>
    <scope>NUCLEOTIDE SEQUENCE</scope>
</reference>
<evidence type="ECO:0000256" key="2">
    <source>
        <dbReference type="ARBA" id="ARBA00010617"/>
    </source>
</evidence>
<accession>A0AAV1CZ86</accession>
<keyword evidence="4" id="KW-0479">Metal-binding</keyword>
<evidence type="ECO:0000256" key="4">
    <source>
        <dbReference type="ARBA" id="ARBA00022723"/>
    </source>
</evidence>
<gene>
    <name evidence="7" type="ORF">OLC1_LOCUS9793</name>
</gene>
<feature type="compositionally biased region" description="Polar residues" evidence="6">
    <location>
        <begin position="19"/>
        <end position="28"/>
    </location>
</feature>
<protein>
    <submittedName>
        <fullName evidence="7">OLC1v1036735C1</fullName>
    </submittedName>
</protein>
<dbReference type="EMBL" id="OX459120">
    <property type="protein sequence ID" value="CAI9099853.1"/>
    <property type="molecule type" value="Genomic_DNA"/>
</dbReference>
<feature type="region of interest" description="Disordered" evidence="6">
    <location>
        <begin position="1"/>
        <end position="31"/>
    </location>
</feature>
<proteinExistence type="inferred from homology"/>
<dbReference type="GO" id="GO:0016705">
    <property type="term" value="F:oxidoreductase activity, acting on paired donors, with incorporation or reduction of molecular oxygen"/>
    <property type="evidence" value="ECO:0007669"/>
    <property type="project" value="InterPro"/>
</dbReference>
<evidence type="ECO:0000256" key="1">
    <source>
        <dbReference type="ARBA" id="ARBA00001971"/>
    </source>
</evidence>
<dbReference type="SUPFAM" id="SSF48264">
    <property type="entry name" value="Cytochrome P450"/>
    <property type="match status" value="1"/>
</dbReference>
<evidence type="ECO:0000256" key="3">
    <source>
        <dbReference type="ARBA" id="ARBA00022617"/>
    </source>
</evidence>
<evidence type="ECO:0000313" key="7">
    <source>
        <dbReference type="EMBL" id="CAI9099853.1"/>
    </source>
</evidence>
<organism evidence="7 8">
    <name type="scientific">Oldenlandia corymbosa var. corymbosa</name>
    <dbReference type="NCBI Taxonomy" id="529605"/>
    <lineage>
        <taxon>Eukaryota</taxon>
        <taxon>Viridiplantae</taxon>
        <taxon>Streptophyta</taxon>
        <taxon>Embryophyta</taxon>
        <taxon>Tracheophyta</taxon>
        <taxon>Spermatophyta</taxon>
        <taxon>Magnoliopsida</taxon>
        <taxon>eudicotyledons</taxon>
        <taxon>Gunneridae</taxon>
        <taxon>Pentapetalae</taxon>
        <taxon>asterids</taxon>
        <taxon>lamiids</taxon>
        <taxon>Gentianales</taxon>
        <taxon>Rubiaceae</taxon>
        <taxon>Rubioideae</taxon>
        <taxon>Spermacoceae</taxon>
        <taxon>Hedyotis-Oldenlandia complex</taxon>
        <taxon>Oldenlandia</taxon>
    </lineage>
</organism>
<dbReference type="InterPro" id="IPR036396">
    <property type="entry name" value="Cyt_P450_sf"/>
</dbReference>
<dbReference type="GO" id="GO:0004497">
    <property type="term" value="F:monooxygenase activity"/>
    <property type="evidence" value="ECO:0007669"/>
    <property type="project" value="InterPro"/>
</dbReference>
<name>A0AAV1CZ86_OLDCO</name>
<sequence length="212" mass="24331">MAKSHRKRRKKPPTFTTKNSNIRKSSPSCPLKHPATWIESIGSNMWSGDAALARSKRSNRDLFRGVSRLLMTKMFQSFRSLREEEIINMLGSIRESCFSGSTVHINEILVKFSNNIISSTAIGKRYSELKNGNQFQELFLECTMICGYPNITDFIPWLGWLNRINCMESKVNRIAKEVDEYQESIVEQGVEKMMSSSSIDEAHICTNVSDWY</sequence>
<feature type="compositionally biased region" description="Basic residues" evidence="6">
    <location>
        <begin position="1"/>
        <end position="12"/>
    </location>
</feature>
<comment type="similarity">
    <text evidence="2">Belongs to the cytochrome P450 family.</text>
</comment>
<dbReference type="InterPro" id="IPR001128">
    <property type="entry name" value="Cyt_P450"/>
</dbReference>
<dbReference type="Pfam" id="PF00067">
    <property type="entry name" value="p450"/>
    <property type="match status" value="1"/>
</dbReference>
<dbReference type="GO" id="GO:0020037">
    <property type="term" value="F:heme binding"/>
    <property type="evidence" value="ECO:0007669"/>
    <property type="project" value="InterPro"/>
</dbReference>
<dbReference type="PANTHER" id="PTHR47955:SF15">
    <property type="entry name" value="CYTOCHROME P450 71A2-LIKE"/>
    <property type="match status" value="1"/>
</dbReference>
<keyword evidence="3" id="KW-0349">Heme</keyword>
<evidence type="ECO:0000256" key="6">
    <source>
        <dbReference type="SAM" id="MobiDB-lite"/>
    </source>
</evidence>
<keyword evidence="5" id="KW-0408">Iron</keyword>
<dbReference type="AlphaFoldDB" id="A0AAV1CZ86"/>
<dbReference type="GO" id="GO:0005506">
    <property type="term" value="F:iron ion binding"/>
    <property type="evidence" value="ECO:0007669"/>
    <property type="project" value="InterPro"/>
</dbReference>